<dbReference type="Pfam" id="PF19038">
    <property type="entry name" value="Fuz_longin_3"/>
    <property type="match status" value="1"/>
</dbReference>
<feature type="region of interest" description="Disordered" evidence="5">
    <location>
        <begin position="1"/>
        <end position="80"/>
    </location>
</feature>
<evidence type="ECO:0000256" key="3">
    <source>
        <dbReference type="ARBA" id="ARBA00043892"/>
    </source>
</evidence>
<dbReference type="GO" id="GO:0032585">
    <property type="term" value="C:multivesicular body membrane"/>
    <property type="evidence" value="ECO:0007669"/>
    <property type="project" value="UniProtKB-SubCell"/>
</dbReference>
<evidence type="ECO:0000256" key="5">
    <source>
        <dbReference type="SAM" id="MobiDB-lite"/>
    </source>
</evidence>
<evidence type="ECO:0000259" key="6">
    <source>
        <dbReference type="Pfam" id="PF19036"/>
    </source>
</evidence>
<name>A0A9P4IEG4_9PEZI</name>
<evidence type="ECO:0000313" key="10">
    <source>
        <dbReference type="Proteomes" id="UP000799772"/>
    </source>
</evidence>
<dbReference type="GO" id="GO:0016192">
    <property type="term" value="P:vesicle-mediated transport"/>
    <property type="evidence" value="ECO:0007669"/>
    <property type="project" value="InterPro"/>
</dbReference>
<reference evidence="9" key="1">
    <citation type="journal article" date="2020" name="Stud. Mycol.">
        <title>101 Dothideomycetes genomes: a test case for predicting lifestyles and emergence of pathogens.</title>
        <authorList>
            <person name="Haridas S."/>
            <person name="Albert R."/>
            <person name="Binder M."/>
            <person name="Bloem J."/>
            <person name="Labutti K."/>
            <person name="Salamov A."/>
            <person name="Andreopoulos B."/>
            <person name="Baker S."/>
            <person name="Barry K."/>
            <person name="Bills G."/>
            <person name="Bluhm B."/>
            <person name="Cannon C."/>
            <person name="Castanera R."/>
            <person name="Culley D."/>
            <person name="Daum C."/>
            <person name="Ezra D."/>
            <person name="Gonzalez J."/>
            <person name="Henrissat B."/>
            <person name="Kuo A."/>
            <person name="Liang C."/>
            <person name="Lipzen A."/>
            <person name="Lutzoni F."/>
            <person name="Magnuson J."/>
            <person name="Mondo S."/>
            <person name="Nolan M."/>
            <person name="Ohm R."/>
            <person name="Pangilinan J."/>
            <person name="Park H.-J."/>
            <person name="Ramirez L."/>
            <person name="Alfaro M."/>
            <person name="Sun H."/>
            <person name="Tritt A."/>
            <person name="Yoshinaga Y."/>
            <person name="Zwiers L.-H."/>
            <person name="Turgeon B."/>
            <person name="Goodwin S."/>
            <person name="Spatafora J."/>
            <person name="Crous P."/>
            <person name="Grigoriev I."/>
        </authorList>
    </citation>
    <scope>NUCLEOTIDE SEQUENCE</scope>
    <source>
        <strain evidence="9">CBS 133067</strain>
    </source>
</reference>
<keyword evidence="4" id="KW-0926">Vacuole</keyword>
<dbReference type="EMBL" id="ML978125">
    <property type="protein sequence ID" value="KAF2100085.1"/>
    <property type="molecule type" value="Genomic_DNA"/>
</dbReference>
<evidence type="ECO:0000256" key="1">
    <source>
        <dbReference type="ARBA" id="ARBA00004380"/>
    </source>
</evidence>
<gene>
    <name evidence="9" type="ORF">NA57DRAFT_65861</name>
</gene>
<evidence type="ECO:0000313" key="9">
    <source>
        <dbReference type="EMBL" id="KAF2100085.1"/>
    </source>
</evidence>
<comment type="function">
    <text evidence="4">Required for multiple vacuole delivery pathways including the cytoplasm to vacuole transport (Cvt), autophagy, pexophagy and endocytosis.</text>
</comment>
<organism evidence="9 10">
    <name type="scientific">Rhizodiscina lignyota</name>
    <dbReference type="NCBI Taxonomy" id="1504668"/>
    <lineage>
        <taxon>Eukaryota</taxon>
        <taxon>Fungi</taxon>
        <taxon>Dikarya</taxon>
        <taxon>Ascomycota</taxon>
        <taxon>Pezizomycotina</taxon>
        <taxon>Dothideomycetes</taxon>
        <taxon>Pleosporomycetidae</taxon>
        <taxon>Aulographales</taxon>
        <taxon>Rhizodiscinaceae</taxon>
        <taxon>Rhizodiscina</taxon>
    </lineage>
</organism>
<keyword evidence="4" id="KW-0072">Autophagy</keyword>
<comment type="caution">
    <text evidence="9">The sequence shown here is derived from an EMBL/GenBank/DDBJ whole genome shotgun (WGS) entry which is preliminary data.</text>
</comment>
<keyword evidence="4" id="KW-0813">Transport</keyword>
<feature type="compositionally biased region" description="Basic and acidic residues" evidence="5">
    <location>
        <begin position="1"/>
        <end position="16"/>
    </location>
</feature>
<dbReference type="Pfam" id="PF19037">
    <property type="entry name" value="Fuz_longin_2"/>
    <property type="match status" value="1"/>
</dbReference>
<feature type="domain" description="FUZ/MON1/HPS1 first Longin" evidence="6">
    <location>
        <begin position="217"/>
        <end position="339"/>
    </location>
</feature>
<comment type="function">
    <text evidence="3">In complex with CCZ1, is required for multiple vacuole delivery pathways including the cytoplasm to vacuole transport (Cvt), autophagy, pexophagy and endocytosis. The MON1-CCZ1 complex acts at the fusion of vesicles with the vacuole, through its regulation of the SNARE complex during the coordinated priming and docking stages of fusion, and particularly at the stage of tethering/docking.</text>
</comment>
<keyword evidence="10" id="KW-1185">Reference proteome</keyword>
<evidence type="ECO:0000259" key="8">
    <source>
        <dbReference type="Pfam" id="PF19038"/>
    </source>
</evidence>
<feature type="domain" description="FUZ/MON1/HPS1 second Longin" evidence="7">
    <location>
        <begin position="379"/>
        <end position="495"/>
    </location>
</feature>
<dbReference type="GO" id="GO:0000329">
    <property type="term" value="C:fungal-type vacuole membrane"/>
    <property type="evidence" value="ECO:0007669"/>
    <property type="project" value="TreeGrafter"/>
</dbReference>
<sequence>MSASKDSEAEPLRPEDTLTDTPIATEDQDEAISGEASGEITPPPLPPRPRMTVAHRGSRSSLRSLRPSTGTGRPPLQGKATTALSLGDVHTLSHGATLHEVHSSAASRQASATAGYNVSRSGSDIDDTASLRSFAPALEVSADLESILGEVIPDREGLAWKPTASPSDSEKRAEAAIFSDDEVFERTFAHEFDELEQIKEDGSNELSVLSEWKSKLKHFLILSSAGKPIWSRHGDDRLITNYIGVVQTIISFYQGAKDMLKGFTAGESRFVVLSKGPLNLVAISRLGESDSQLRTQLESLYMQILSTLTLPSMEKMFSNRPSTDLRRPLQGTETLLSALADGFTRGSPSTLLSALECLKMRKSHRQVVNNTLLSKRRPGLLYGLIVASGRLVSVVRPKKHSLHPGDLHLIFNMLFEAGSVKAGGGENWIPLCLPGFNNTGYLYMYVSFLNLDKASKEVTERPSTSDGPGDEVAILLISADRESFYEMREMRNELVEQLEKNGSIRIIRIAVKQGRSSCADIVPGTLIKHFLYKSRGNVQFIMPSYEPHFSTLIAKRRLHTLYAHLNSTLHARPTAPKIHHETSTTYTAIAWSTPLFELYAIAPSSTPRTAMAVAANAIVTYVRRNEDRVFIIGGAVF</sequence>
<keyword evidence="4" id="KW-0472">Membrane</keyword>
<dbReference type="PRINTS" id="PR01546">
    <property type="entry name" value="YEAST73DUF"/>
</dbReference>
<comment type="subcellular location">
    <subcellularLocation>
        <location evidence="4">Endosome</location>
        <location evidence="4">Multivesicular body membrane</location>
        <topology evidence="4">Peripheral membrane protein</topology>
    </subcellularLocation>
    <subcellularLocation>
        <location evidence="1 4">Prevacuolar compartment membrane</location>
        <topology evidence="1 4">Peripheral membrane protein</topology>
    </subcellularLocation>
    <subcellularLocation>
        <location evidence="4">Vacuole membrane</location>
        <topology evidence="4">Peripheral membrane protein</topology>
    </subcellularLocation>
</comment>
<dbReference type="PANTHER" id="PTHR13027:SF7">
    <property type="entry name" value="VACUOLAR FUSION PROTEIN MON1 HOMOLOG"/>
    <property type="match status" value="1"/>
</dbReference>
<dbReference type="Proteomes" id="UP000799772">
    <property type="component" value="Unassembled WGS sequence"/>
</dbReference>
<dbReference type="PANTHER" id="PTHR13027">
    <property type="entry name" value="SAND PROTEIN-RELATED"/>
    <property type="match status" value="1"/>
</dbReference>
<dbReference type="InterPro" id="IPR043972">
    <property type="entry name" value="FUZ/MON1/HPS1_longin_1"/>
</dbReference>
<dbReference type="GO" id="GO:0035658">
    <property type="term" value="C:Mon1-Ccz1 complex"/>
    <property type="evidence" value="ECO:0007669"/>
    <property type="project" value="TreeGrafter"/>
</dbReference>
<dbReference type="InterPro" id="IPR043970">
    <property type="entry name" value="FUZ/MON1/HPS1_longin_3"/>
</dbReference>
<evidence type="ECO:0000259" key="7">
    <source>
        <dbReference type="Pfam" id="PF19037"/>
    </source>
</evidence>
<dbReference type="GO" id="GO:0006623">
    <property type="term" value="P:protein targeting to vacuole"/>
    <property type="evidence" value="ECO:0007669"/>
    <property type="project" value="UniProtKB-UniRule"/>
</dbReference>
<evidence type="ECO:0000256" key="4">
    <source>
        <dbReference type="RuleBase" id="RU367048"/>
    </source>
</evidence>
<keyword evidence="4" id="KW-0653">Protein transport</keyword>
<dbReference type="InterPro" id="IPR043971">
    <property type="entry name" value="FUZ/MON1/HPS1_longin_2"/>
</dbReference>
<dbReference type="GO" id="GO:0006914">
    <property type="term" value="P:autophagy"/>
    <property type="evidence" value="ECO:0007669"/>
    <property type="project" value="UniProtKB-UniRule"/>
</dbReference>
<keyword evidence="4" id="KW-0967">Endosome</keyword>
<evidence type="ECO:0000256" key="2">
    <source>
        <dbReference type="ARBA" id="ARBA00018132"/>
    </source>
</evidence>
<feature type="compositionally biased region" description="Low complexity" evidence="5">
    <location>
        <begin position="59"/>
        <end position="71"/>
    </location>
</feature>
<comment type="similarity">
    <text evidence="4">Belongs to the MON1/SAND family.</text>
</comment>
<dbReference type="Pfam" id="PF19036">
    <property type="entry name" value="Fuz_longin_1"/>
    <property type="match status" value="1"/>
</dbReference>
<protein>
    <recommendedName>
        <fullName evidence="2 4">Vacuolar fusion protein MON1</fullName>
    </recommendedName>
</protein>
<feature type="domain" description="FUZ/MON1/HPS1 third Longin" evidence="8">
    <location>
        <begin position="527"/>
        <end position="625"/>
    </location>
</feature>
<accession>A0A9P4IEG4</accession>
<dbReference type="OrthoDB" id="272411at2759"/>
<dbReference type="InterPro" id="IPR004353">
    <property type="entry name" value="Mon1"/>
</dbReference>
<dbReference type="AlphaFoldDB" id="A0A9P4IEG4"/>
<proteinExistence type="inferred from homology"/>